<reference evidence="3" key="2">
    <citation type="submission" date="2023-05" db="EMBL/GenBank/DDBJ databases">
        <authorList>
            <consortium name="Lawrence Berkeley National Laboratory"/>
            <person name="Steindorff A."/>
            <person name="Hensen N."/>
            <person name="Bonometti L."/>
            <person name="Westerberg I."/>
            <person name="Brannstrom I.O."/>
            <person name="Guillou S."/>
            <person name="Cros-Aarteil S."/>
            <person name="Calhoun S."/>
            <person name="Haridas S."/>
            <person name="Kuo A."/>
            <person name="Mondo S."/>
            <person name="Pangilinan J."/>
            <person name="Riley R."/>
            <person name="Labutti K."/>
            <person name="Andreopoulos B."/>
            <person name="Lipzen A."/>
            <person name="Chen C."/>
            <person name="Yanf M."/>
            <person name="Daum C."/>
            <person name="Ng V."/>
            <person name="Clum A."/>
            <person name="Ohm R."/>
            <person name="Martin F."/>
            <person name="Silar P."/>
            <person name="Natvig D."/>
            <person name="Lalanne C."/>
            <person name="Gautier V."/>
            <person name="Ament-Velasquez S.L."/>
            <person name="Kruys A."/>
            <person name="Hutchinson M.I."/>
            <person name="Powell A.J."/>
            <person name="Barry K."/>
            <person name="Miller A.N."/>
            <person name="Grigoriev I.V."/>
            <person name="Debuchy R."/>
            <person name="Gladieux P."/>
            <person name="Thoren M.H."/>
            <person name="Johannesson H."/>
        </authorList>
    </citation>
    <scope>NUCLEOTIDE SEQUENCE</scope>
    <source>
        <strain evidence="3">CBS 359.72</strain>
    </source>
</reference>
<organism evidence="3 4">
    <name type="scientific">Corynascus novoguineensis</name>
    <dbReference type="NCBI Taxonomy" id="1126955"/>
    <lineage>
        <taxon>Eukaryota</taxon>
        <taxon>Fungi</taxon>
        <taxon>Dikarya</taxon>
        <taxon>Ascomycota</taxon>
        <taxon>Pezizomycotina</taxon>
        <taxon>Sordariomycetes</taxon>
        <taxon>Sordariomycetidae</taxon>
        <taxon>Sordariales</taxon>
        <taxon>Chaetomiaceae</taxon>
        <taxon>Corynascus</taxon>
    </lineage>
</organism>
<comment type="caution">
    <text evidence="3">The sequence shown here is derived from an EMBL/GenBank/DDBJ whole genome shotgun (WGS) entry which is preliminary data.</text>
</comment>
<dbReference type="SUPFAM" id="SSF52540">
    <property type="entry name" value="P-loop containing nucleoside triphosphate hydrolases"/>
    <property type="match status" value="1"/>
</dbReference>
<dbReference type="AlphaFoldDB" id="A0AAN7CS93"/>
<dbReference type="GO" id="GO:0016787">
    <property type="term" value="F:hydrolase activity"/>
    <property type="evidence" value="ECO:0007669"/>
    <property type="project" value="UniProtKB-KW"/>
</dbReference>
<feature type="domain" description="DUF7025" evidence="2">
    <location>
        <begin position="204"/>
        <end position="297"/>
    </location>
</feature>
<keyword evidence="4" id="KW-1185">Reference proteome</keyword>
<evidence type="ECO:0000256" key="1">
    <source>
        <dbReference type="SAM" id="MobiDB-lite"/>
    </source>
</evidence>
<dbReference type="PANTHER" id="PTHR46411:SF3">
    <property type="entry name" value="AAA+ ATPASE DOMAIN-CONTAINING PROTEIN"/>
    <property type="match status" value="1"/>
</dbReference>
<keyword evidence="3" id="KW-0378">Hydrolase</keyword>
<sequence>MAIITAPAPDSETEVIVSVDEISDSAAENGPETPTKAAGTSAAEVKPAAGENVKAGADDDDDDDAKLYEHRCAYEDCSARWSKSAVNQEEQDELVAQVRSTPIVHRHTYQRDEREWVTKSFEVNCGHMRAFLSEALADYQDLDLDLEGWSFAPPYNPLVHRWERILGLHKELQTCENDSDKKKAVDQLVGFLQPLLAPSISDLANTQDTGQVEYDMIWQIFPPGEIVLRNVAGVDALHRVAKAYKSESEEVAWVITLEYVDWDGERCGLRTMEQSIPFYTGVQRVTSLPVYPLSYAKDPEQIKESVRARGRKFQQLRGYHFLQYNGIKLALDSDKKETPRSFPQMGGRVMIDSHAYYVSNNYLKPDMEPLPAKATESDTPESKEGANENDTGDGEMRPAEKITTADRSTYGRVEDLSELPDEYCLLTNPLVIGFDLRAKDWAEYHIDNLVLPGGEKELAWEFVQSKTASKENFDDFVSDKGRDITILMFGPPGKARVPLYRMSAGMLGTNPEVVEQALDQALMLCRLWNAMLLLDEAEVFLGARLDDTLHRNELVSVFLTKLEYCQGILFLTTNRFTRIDHAFQSRVDLFLPYQDLDAATRKQIWSNFIGHFGRDKFDISTEDVDRLSQLPINGREIKNLIKSAQLLKLRTGGKVTTKRLFMLADKRMMALKMLEKYSTGAQA</sequence>
<reference evidence="3" key="1">
    <citation type="journal article" date="2023" name="Mol. Phylogenet. Evol.">
        <title>Genome-scale phylogeny and comparative genomics of the fungal order Sordariales.</title>
        <authorList>
            <person name="Hensen N."/>
            <person name="Bonometti L."/>
            <person name="Westerberg I."/>
            <person name="Brannstrom I.O."/>
            <person name="Guillou S."/>
            <person name="Cros-Aarteil S."/>
            <person name="Calhoun S."/>
            <person name="Haridas S."/>
            <person name="Kuo A."/>
            <person name="Mondo S."/>
            <person name="Pangilinan J."/>
            <person name="Riley R."/>
            <person name="LaButti K."/>
            <person name="Andreopoulos B."/>
            <person name="Lipzen A."/>
            <person name="Chen C."/>
            <person name="Yan M."/>
            <person name="Daum C."/>
            <person name="Ng V."/>
            <person name="Clum A."/>
            <person name="Steindorff A."/>
            <person name="Ohm R.A."/>
            <person name="Martin F."/>
            <person name="Silar P."/>
            <person name="Natvig D.O."/>
            <person name="Lalanne C."/>
            <person name="Gautier V."/>
            <person name="Ament-Velasquez S.L."/>
            <person name="Kruys A."/>
            <person name="Hutchinson M.I."/>
            <person name="Powell A.J."/>
            <person name="Barry K."/>
            <person name="Miller A.N."/>
            <person name="Grigoriev I.V."/>
            <person name="Debuchy R."/>
            <person name="Gladieux P."/>
            <person name="Hiltunen Thoren M."/>
            <person name="Johannesson H."/>
        </authorList>
    </citation>
    <scope>NUCLEOTIDE SEQUENCE</scope>
    <source>
        <strain evidence="3">CBS 359.72</strain>
    </source>
</reference>
<proteinExistence type="predicted"/>
<dbReference type="InterPro" id="IPR054289">
    <property type="entry name" value="DUF7025"/>
</dbReference>
<dbReference type="Pfam" id="PF22942">
    <property type="entry name" value="DUF7025"/>
    <property type="match status" value="1"/>
</dbReference>
<dbReference type="InterPro" id="IPR027417">
    <property type="entry name" value="P-loop_NTPase"/>
</dbReference>
<gene>
    <name evidence="3" type="ORF">C7999DRAFT_41727</name>
</gene>
<accession>A0AAN7CS93</accession>
<dbReference type="Gene3D" id="3.40.50.300">
    <property type="entry name" value="P-loop containing nucleotide triphosphate hydrolases"/>
    <property type="match status" value="1"/>
</dbReference>
<dbReference type="Proteomes" id="UP001303647">
    <property type="component" value="Unassembled WGS sequence"/>
</dbReference>
<feature type="compositionally biased region" description="Basic and acidic residues" evidence="1">
    <location>
        <begin position="394"/>
        <end position="404"/>
    </location>
</feature>
<evidence type="ECO:0000313" key="3">
    <source>
        <dbReference type="EMBL" id="KAK4246926.1"/>
    </source>
</evidence>
<feature type="region of interest" description="Disordered" evidence="1">
    <location>
        <begin position="367"/>
        <end position="408"/>
    </location>
</feature>
<feature type="region of interest" description="Disordered" evidence="1">
    <location>
        <begin position="22"/>
        <end position="62"/>
    </location>
</feature>
<evidence type="ECO:0000259" key="2">
    <source>
        <dbReference type="Pfam" id="PF22942"/>
    </source>
</evidence>
<name>A0AAN7CS93_9PEZI</name>
<evidence type="ECO:0000313" key="4">
    <source>
        <dbReference type="Proteomes" id="UP001303647"/>
    </source>
</evidence>
<protein>
    <submittedName>
        <fullName evidence="3">P-loop containing nucleoside triphosphate hydrolase protein</fullName>
    </submittedName>
</protein>
<dbReference type="PANTHER" id="PTHR46411">
    <property type="entry name" value="FAMILY ATPASE, PUTATIVE-RELATED"/>
    <property type="match status" value="1"/>
</dbReference>
<dbReference type="EMBL" id="MU857664">
    <property type="protein sequence ID" value="KAK4246926.1"/>
    <property type="molecule type" value="Genomic_DNA"/>
</dbReference>